<dbReference type="Gene3D" id="2.60.120.10">
    <property type="entry name" value="Jelly Rolls"/>
    <property type="match status" value="1"/>
</dbReference>
<dbReference type="InterPro" id="IPR011051">
    <property type="entry name" value="RmlC_Cupin_sf"/>
</dbReference>
<comment type="caution">
    <text evidence="4">The sequence shown here is derived from an EMBL/GenBank/DDBJ whole genome shotgun (WGS) entry which is preliminary data.</text>
</comment>
<keyword evidence="2" id="KW-0732">Signal</keyword>
<organism evidence="4 5">
    <name type="scientific">Hibiscus sabdariffa</name>
    <name type="common">roselle</name>
    <dbReference type="NCBI Taxonomy" id="183260"/>
    <lineage>
        <taxon>Eukaryota</taxon>
        <taxon>Viridiplantae</taxon>
        <taxon>Streptophyta</taxon>
        <taxon>Embryophyta</taxon>
        <taxon>Tracheophyta</taxon>
        <taxon>Spermatophyta</taxon>
        <taxon>Magnoliopsida</taxon>
        <taxon>eudicotyledons</taxon>
        <taxon>Gunneridae</taxon>
        <taxon>Pentapetalae</taxon>
        <taxon>rosids</taxon>
        <taxon>malvids</taxon>
        <taxon>Malvales</taxon>
        <taxon>Malvaceae</taxon>
        <taxon>Malvoideae</taxon>
        <taxon>Hibiscus</taxon>
    </lineage>
</organism>
<keyword evidence="1" id="KW-0813">Transport</keyword>
<dbReference type="PANTHER" id="PTHR19241">
    <property type="entry name" value="ATP-BINDING CASSETTE TRANSPORTER"/>
    <property type="match status" value="1"/>
</dbReference>
<proteinExistence type="predicted"/>
<protein>
    <recommendedName>
        <fullName evidence="3">Cupin type-1 domain-containing protein</fullName>
    </recommendedName>
</protein>
<evidence type="ECO:0000256" key="1">
    <source>
        <dbReference type="ARBA" id="ARBA00022448"/>
    </source>
</evidence>
<evidence type="ECO:0000313" key="5">
    <source>
        <dbReference type="Proteomes" id="UP001396334"/>
    </source>
</evidence>
<evidence type="ECO:0000256" key="2">
    <source>
        <dbReference type="ARBA" id="ARBA00022729"/>
    </source>
</evidence>
<dbReference type="InterPro" id="IPR014710">
    <property type="entry name" value="RmlC-like_jellyroll"/>
</dbReference>
<feature type="domain" description="Cupin type-1" evidence="3">
    <location>
        <begin position="16"/>
        <end position="62"/>
    </location>
</feature>
<name>A0ABR2TWI9_9ROSI</name>
<dbReference type="Pfam" id="PF00190">
    <property type="entry name" value="Cupin_1"/>
    <property type="match status" value="1"/>
</dbReference>
<keyword evidence="5" id="KW-1185">Reference proteome</keyword>
<sequence>MTSGYGPGVAGIFLPEYEEKVIAIKKGDAIALPFGVITWWYNKDDTELVVLFMGDTSKSHKSGNMVLPFQPLTLAFRNVWYYVNVPVNFINKIFVTIELVEIKDSIVGIAGVNELSTEQRKKLTIAITHYPLRPLGQQSSQVLSTFRSAYL</sequence>
<accession>A0ABR2TWI9</accession>
<evidence type="ECO:0000313" key="4">
    <source>
        <dbReference type="EMBL" id="KAK9041676.1"/>
    </source>
</evidence>
<evidence type="ECO:0000259" key="3">
    <source>
        <dbReference type="Pfam" id="PF00190"/>
    </source>
</evidence>
<dbReference type="InterPro" id="IPR006045">
    <property type="entry name" value="Cupin_1"/>
</dbReference>
<dbReference type="SUPFAM" id="SSF51182">
    <property type="entry name" value="RmlC-like cupins"/>
    <property type="match status" value="1"/>
</dbReference>
<dbReference type="EMBL" id="JBBPBN010000004">
    <property type="protein sequence ID" value="KAK9041676.1"/>
    <property type="molecule type" value="Genomic_DNA"/>
</dbReference>
<reference evidence="4 5" key="1">
    <citation type="journal article" date="2024" name="G3 (Bethesda)">
        <title>Genome assembly of Hibiscus sabdariffa L. provides insights into metabolisms of medicinal natural products.</title>
        <authorList>
            <person name="Kim T."/>
        </authorList>
    </citation>
    <scope>NUCLEOTIDE SEQUENCE [LARGE SCALE GENOMIC DNA]</scope>
    <source>
        <strain evidence="4">TK-2024</strain>
        <tissue evidence="4">Old leaves</tissue>
    </source>
</reference>
<dbReference type="Proteomes" id="UP001396334">
    <property type="component" value="Unassembled WGS sequence"/>
</dbReference>
<gene>
    <name evidence="4" type="ORF">V6N11_016766</name>
</gene>